<feature type="compositionally biased region" description="Low complexity" evidence="1">
    <location>
        <begin position="160"/>
        <end position="169"/>
    </location>
</feature>
<organism evidence="3 4">
    <name type="scientific">Bodo saltans</name>
    <name type="common">Flagellated protozoan</name>
    <dbReference type="NCBI Taxonomy" id="75058"/>
    <lineage>
        <taxon>Eukaryota</taxon>
        <taxon>Discoba</taxon>
        <taxon>Euglenozoa</taxon>
        <taxon>Kinetoplastea</taxon>
        <taxon>Metakinetoplastina</taxon>
        <taxon>Eubodonida</taxon>
        <taxon>Bodonidae</taxon>
        <taxon>Bodo</taxon>
    </lineage>
</organism>
<feature type="region of interest" description="Disordered" evidence="1">
    <location>
        <begin position="119"/>
        <end position="138"/>
    </location>
</feature>
<dbReference type="AlphaFoldDB" id="A0A0S4JRH4"/>
<feature type="chain" id="PRO_5006622774" description="GPI-anchored surface protein" evidence="2">
    <location>
        <begin position="39"/>
        <end position="400"/>
    </location>
</feature>
<dbReference type="Proteomes" id="UP000051952">
    <property type="component" value="Unassembled WGS sequence"/>
</dbReference>
<gene>
    <name evidence="3" type="ORF">BSAL_39435</name>
</gene>
<feature type="region of interest" description="Disordered" evidence="1">
    <location>
        <begin position="146"/>
        <end position="178"/>
    </location>
</feature>
<evidence type="ECO:0000256" key="1">
    <source>
        <dbReference type="SAM" id="MobiDB-lite"/>
    </source>
</evidence>
<evidence type="ECO:0008006" key="5">
    <source>
        <dbReference type="Google" id="ProtNLM"/>
    </source>
</evidence>
<sequence>MVSAQVRHATTTTTSAHLFCHWAVLVTCCCCCVADSAANPFEPLQPTRAKTPEGEGAVRHLVIQVSSLPTVPLSSASSSIGSGDVVVSDKDEDHDRHTSDATSTLPMISLHSVHVTECSSKSSSSSPSIAAASSQSVTPHRLLTAASASSAAKSGEDNMSSSNNGNTTTPQCAAAPLPAFTPITPRSVEELCVEAPTEPVQAAQRCVQSIQQRTNIQLASIPLTSSGSGAASDDSIAVEATGGEICSVEVVYSFQQPASTTSNGIFHDASPDVAVSFIDSLEESLSDQPLQNTVSTQQTASTESPTGAPQHTQRHQRALSLDIHFHVGPATNRVPRQPTGIPWENHSTTPQKFVLSVNMTTRRTVTALCGGGPNPVPSPTLTVFLRGPVARAQSRTCAQT</sequence>
<dbReference type="VEuPathDB" id="TriTrypDB:BSAL_39435"/>
<feature type="compositionally biased region" description="Low complexity" evidence="1">
    <location>
        <begin position="74"/>
        <end position="86"/>
    </location>
</feature>
<protein>
    <recommendedName>
        <fullName evidence="5">GPI-anchored surface protein</fullName>
    </recommendedName>
</protein>
<evidence type="ECO:0000313" key="4">
    <source>
        <dbReference type="Proteomes" id="UP000051952"/>
    </source>
</evidence>
<evidence type="ECO:0000313" key="3">
    <source>
        <dbReference type="EMBL" id="CUG92802.1"/>
    </source>
</evidence>
<feature type="compositionally biased region" description="Polar residues" evidence="1">
    <location>
        <begin position="286"/>
        <end position="311"/>
    </location>
</feature>
<accession>A0A0S4JRH4</accession>
<evidence type="ECO:0000256" key="2">
    <source>
        <dbReference type="SAM" id="SignalP"/>
    </source>
</evidence>
<feature type="region of interest" description="Disordered" evidence="1">
    <location>
        <begin position="286"/>
        <end position="316"/>
    </location>
</feature>
<keyword evidence="2" id="KW-0732">Signal</keyword>
<feature type="region of interest" description="Disordered" evidence="1">
    <location>
        <begin position="72"/>
        <end position="105"/>
    </location>
</feature>
<proteinExistence type="predicted"/>
<feature type="compositionally biased region" description="Basic and acidic residues" evidence="1">
    <location>
        <begin position="87"/>
        <end position="99"/>
    </location>
</feature>
<keyword evidence="4" id="KW-1185">Reference proteome</keyword>
<dbReference type="EMBL" id="CYKH01002088">
    <property type="protein sequence ID" value="CUG92802.1"/>
    <property type="molecule type" value="Genomic_DNA"/>
</dbReference>
<feature type="signal peptide" evidence="2">
    <location>
        <begin position="1"/>
        <end position="38"/>
    </location>
</feature>
<name>A0A0S4JRH4_BODSA</name>
<reference evidence="4" key="1">
    <citation type="submission" date="2015-09" db="EMBL/GenBank/DDBJ databases">
        <authorList>
            <consortium name="Pathogen Informatics"/>
        </authorList>
    </citation>
    <scope>NUCLEOTIDE SEQUENCE [LARGE SCALE GENOMIC DNA]</scope>
    <source>
        <strain evidence="4">Lake Konstanz</strain>
    </source>
</reference>
<feature type="compositionally biased region" description="Low complexity" evidence="1">
    <location>
        <begin position="119"/>
        <end position="136"/>
    </location>
</feature>